<proteinExistence type="predicted"/>
<dbReference type="AlphaFoldDB" id="R7TWC3"/>
<dbReference type="HOGENOM" id="CLU_1002009_0_0_1"/>
<dbReference type="OrthoDB" id="416454at2759"/>
<gene>
    <name evidence="2" type="ORF">CAPTEDRAFT_214544</name>
</gene>
<dbReference type="STRING" id="283909.R7TWC3"/>
<sequence>MLGPFLFLIYINDLPNSSSSIDFITYADDTTLITSLNSNFSTNSLNNELNNVFKWFCTNKLSLNATKTNSITFHTPQRKITPPDLYINSHKIQNVDHTNFLGIIIDKHLSFKPHINKIFEKLLLKQLYKYFTDNSLLFNHQYGFRKGHSTEHAVLELVDRVEILDSLPADPIVPLSPPYDDDSVDDTWVYELDVVENRRIVVNTVPCLGSGTPEYYMCPHHPHTRMDTFGITKDTQISPPLPPQNQRELVAAVRKEWGDNLKARIRTLCNNMHWIYLE</sequence>
<keyword evidence="4" id="KW-1185">Reference proteome</keyword>
<name>R7TWC3_CAPTE</name>
<dbReference type="Pfam" id="PF00078">
    <property type="entry name" value="RVT_1"/>
    <property type="match status" value="1"/>
</dbReference>
<dbReference type="EMBL" id="AMQN01011688">
    <property type="status" value="NOT_ANNOTATED_CDS"/>
    <property type="molecule type" value="Genomic_DNA"/>
</dbReference>
<dbReference type="EMBL" id="AMQN01011691">
    <property type="status" value="NOT_ANNOTATED_CDS"/>
    <property type="molecule type" value="Genomic_DNA"/>
</dbReference>
<organism evidence="2">
    <name type="scientific">Capitella teleta</name>
    <name type="common">Polychaete worm</name>
    <dbReference type="NCBI Taxonomy" id="283909"/>
    <lineage>
        <taxon>Eukaryota</taxon>
        <taxon>Metazoa</taxon>
        <taxon>Spiralia</taxon>
        <taxon>Lophotrochozoa</taxon>
        <taxon>Annelida</taxon>
        <taxon>Polychaeta</taxon>
        <taxon>Sedentaria</taxon>
        <taxon>Scolecida</taxon>
        <taxon>Capitellidae</taxon>
        <taxon>Capitella</taxon>
    </lineage>
</organism>
<accession>R7TWC3</accession>
<dbReference type="InterPro" id="IPR000477">
    <property type="entry name" value="RT_dom"/>
</dbReference>
<feature type="domain" description="Reverse transcriptase" evidence="1">
    <location>
        <begin position="1"/>
        <end position="105"/>
    </location>
</feature>
<dbReference type="EMBL" id="AMQN01011690">
    <property type="status" value="NOT_ANNOTATED_CDS"/>
    <property type="molecule type" value="Genomic_DNA"/>
</dbReference>
<dbReference type="EMBL" id="KB309028">
    <property type="protein sequence ID" value="ELT95741.1"/>
    <property type="molecule type" value="Genomic_DNA"/>
</dbReference>
<dbReference type="Proteomes" id="UP000014760">
    <property type="component" value="Unassembled WGS sequence"/>
</dbReference>
<protein>
    <recommendedName>
        <fullName evidence="1">Reverse transcriptase domain-containing protein</fullName>
    </recommendedName>
</protein>
<dbReference type="EMBL" id="AMQN01011689">
    <property type="status" value="NOT_ANNOTATED_CDS"/>
    <property type="molecule type" value="Genomic_DNA"/>
</dbReference>
<evidence type="ECO:0000313" key="4">
    <source>
        <dbReference type="Proteomes" id="UP000014760"/>
    </source>
</evidence>
<evidence type="ECO:0000313" key="2">
    <source>
        <dbReference type="EMBL" id="ELT95741.1"/>
    </source>
</evidence>
<dbReference type="PANTHER" id="PTHR33332">
    <property type="entry name" value="REVERSE TRANSCRIPTASE DOMAIN-CONTAINING PROTEIN"/>
    <property type="match status" value="1"/>
</dbReference>
<dbReference type="PROSITE" id="PS50878">
    <property type="entry name" value="RT_POL"/>
    <property type="match status" value="1"/>
</dbReference>
<evidence type="ECO:0000313" key="3">
    <source>
        <dbReference type="EnsemblMetazoa" id="CapteP214544"/>
    </source>
</evidence>
<reference evidence="4" key="1">
    <citation type="submission" date="2012-12" db="EMBL/GenBank/DDBJ databases">
        <authorList>
            <person name="Hellsten U."/>
            <person name="Grimwood J."/>
            <person name="Chapman J.A."/>
            <person name="Shapiro H."/>
            <person name="Aerts A."/>
            <person name="Otillar R.P."/>
            <person name="Terry A.Y."/>
            <person name="Boore J.L."/>
            <person name="Simakov O."/>
            <person name="Marletaz F."/>
            <person name="Cho S.-J."/>
            <person name="Edsinger-Gonzales E."/>
            <person name="Havlak P."/>
            <person name="Kuo D.-H."/>
            <person name="Larsson T."/>
            <person name="Lv J."/>
            <person name="Arendt D."/>
            <person name="Savage R."/>
            <person name="Osoegawa K."/>
            <person name="de Jong P."/>
            <person name="Lindberg D.R."/>
            <person name="Seaver E.C."/>
            <person name="Weisblat D.A."/>
            <person name="Putnam N.H."/>
            <person name="Grigoriev I.V."/>
            <person name="Rokhsar D.S."/>
        </authorList>
    </citation>
    <scope>NUCLEOTIDE SEQUENCE</scope>
    <source>
        <strain evidence="4">I ESC-2004</strain>
    </source>
</reference>
<reference evidence="3" key="3">
    <citation type="submission" date="2015-06" db="UniProtKB">
        <authorList>
            <consortium name="EnsemblMetazoa"/>
        </authorList>
    </citation>
    <scope>IDENTIFICATION</scope>
</reference>
<reference evidence="2 4" key="2">
    <citation type="journal article" date="2013" name="Nature">
        <title>Insights into bilaterian evolution from three spiralian genomes.</title>
        <authorList>
            <person name="Simakov O."/>
            <person name="Marletaz F."/>
            <person name="Cho S.J."/>
            <person name="Edsinger-Gonzales E."/>
            <person name="Havlak P."/>
            <person name="Hellsten U."/>
            <person name="Kuo D.H."/>
            <person name="Larsson T."/>
            <person name="Lv J."/>
            <person name="Arendt D."/>
            <person name="Savage R."/>
            <person name="Osoegawa K."/>
            <person name="de Jong P."/>
            <person name="Grimwood J."/>
            <person name="Chapman J.A."/>
            <person name="Shapiro H."/>
            <person name="Aerts A."/>
            <person name="Otillar R.P."/>
            <person name="Terry A.Y."/>
            <person name="Boore J.L."/>
            <person name="Grigoriev I.V."/>
            <person name="Lindberg D.R."/>
            <person name="Seaver E.C."/>
            <person name="Weisblat D.A."/>
            <person name="Putnam N.H."/>
            <person name="Rokhsar D.S."/>
        </authorList>
    </citation>
    <scope>NUCLEOTIDE SEQUENCE</scope>
    <source>
        <strain evidence="2 4">I ESC-2004</strain>
    </source>
</reference>
<evidence type="ECO:0000259" key="1">
    <source>
        <dbReference type="PROSITE" id="PS50878"/>
    </source>
</evidence>
<dbReference type="EnsemblMetazoa" id="CapteT214544">
    <property type="protein sequence ID" value="CapteP214544"/>
    <property type="gene ID" value="CapteG214544"/>
</dbReference>